<dbReference type="Gene3D" id="3.30.1300.10">
    <property type="entry name" value="Pantoate-beta-alanine ligase, C-terminal domain"/>
    <property type="match status" value="1"/>
</dbReference>
<dbReference type="NCBIfam" id="TIGR00018">
    <property type="entry name" value="panC"/>
    <property type="match status" value="1"/>
</dbReference>
<comment type="miscellaneous">
    <text evidence="8">The reaction proceeds by a bi uni uni bi ping pong mechanism.</text>
</comment>
<sequence length="284" mass="30209">MSGVPIIRGAGELAALIGDWRAEGATIGVVPTMGALHEGHLSLVRAAQGECDRVIVTLFVNPRQFNNPEDFAKYPRTEDADAAILAPLAVDALFVPDAAEVYPPGHATVVSVGGIDTLLEGAHRPGHFDGVATVVALLLNLTRADRAYFGEKDWQQLQVVRQMVADLRMPVRIVACPSVRAEDGVALSSRNQRLSPDARRRAAAIPQALTAAARAIEGGAAPEPVLEDARATLRDAGLGPLDYLELRDALSLAEPRPGHEARLLVAVWLDGVRLIDNVPVCLVS</sequence>
<dbReference type="RefSeq" id="WP_080620062.1">
    <property type="nucleotide sequence ID" value="NZ_CAWMZI010000003.1"/>
</dbReference>
<feature type="binding site" evidence="8">
    <location>
        <position position="64"/>
    </location>
    <ligand>
        <name>(R)-pantoate</name>
        <dbReference type="ChEBI" id="CHEBI:15980"/>
    </ligand>
</feature>
<dbReference type="HAMAP" id="MF_00158">
    <property type="entry name" value="PanC"/>
    <property type="match status" value="1"/>
</dbReference>
<dbReference type="PANTHER" id="PTHR21299:SF1">
    <property type="entry name" value="PANTOATE--BETA-ALANINE LIGASE"/>
    <property type="match status" value="1"/>
</dbReference>
<evidence type="ECO:0000256" key="6">
    <source>
        <dbReference type="ARBA" id="ARBA00022840"/>
    </source>
</evidence>
<evidence type="ECO:0000256" key="1">
    <source>
        <dbReference type="ARBA" id="ARBA00004990"/>
    </source>
</evidence>
<feature type="binding site" evidence="8">
    <location>
        <begin position="187"/>
        <end position="190"/>
    </location>
    <ligand>
        <name>ATP</name>
        <dbReference type="ChEBI" id="CHEBI:30616"/>
    </ligand>
</feature>
<dbReference type="GO" id="GO:0005829">
    <property type="term" value="C:cytosol"/>
    <property type="evidence" value="ECO:0007669"/>
    <property type="project" value="TreeGrafter"/>
</dbReference>
<keyword evidence="10" id="KW-1185">Reference proteome</keyword>
<dbReference type="eggNOG" id="COG0414">
    <property type="taxonomic scope" value="Bacteria"/>
</dbReference>
<evidence type="ECO:0000256" key="4">
    <source>
        <dbReference type="ARBA" id="ARBA00022655"/>
    </source>
</evidence>
<dbReference type="CDD" id="cd00560">
    <property type="entry name" value="PanC"/>
    <property type="match status" value="1"/>
</dbReference>
<dbReference type="AlphaFoldDB" id="A0A1V0GMF5"/>
<dbReference type="Gene3D" id="3.40.50.620">
    <property type="entry name" value="HUPs"/>
    <property type="match status" value="1"/>
</dbReference>
<comment type="subcellular location">
    <subcellularLocation>
        <location evidence="8">Cytoplasm</location>
    </subcellularLocation>
</comment>
<geneLocation type="plasmid" evidence="9 10">
    <name>unnamed2</name>
</geneLocation>
<feature type="binding site" evidence="8">
    <location>
        <begin position="150"/>
        <end position="153"/>
    </location>
    <ligand>
        <name>ATP</name>
        <dbReference type="ChEBI" id="CHEBI:30616"/>
    </ligand>
</feature>
<dbReference type="InterPro" id="IPR014729">
    <property type="entry name" value="Rossmann-like_a/b/a_fold"/>
</dbReference>
<feature type="binding site" evidence="8">
    <location>
        <position position="64"/>
    </location>
    <ligand>
        <name>beta-alanine</name>
        <dbReference type="ChEBI" id="CHEBI:57966"/>
    </ligand>
</feature>
<dbReference type="InterPro" id="IPR003721">
    <property type="entry name" value="Pantoate_ligase"/>
</dbReference>
<dbReference type="GO" id="GO:0005524">
    <property type="term" value="F:ATP binding"/>
    <property type="evidence" value="ECO:0007669"/>
    <property type="project" value="UniProtKB-KW"/>
</dbReference>
<evidence type="ECO:0000256" key="5">
    <source>
        <dbReference type="ARBA" id="ARBA00022741"/>
    </source>
</evidence>
<feature type="binding site" evidence="8">
    <location>
        <position position="156"/>
    </location>
    <ligand>
        <name>(R)-pantoate</name>
        <dbReference type="ChEBI" id="CHEBI:15980"/>
    </ligand>
</feature>
<gene>
    <name evidence="8" type="primary">panC</name>
    <name evidence="9" type="ORF">A6J80_00565</name>
</gene>
<comment type="function">
    <text evidence="8">Catalyzes the condensation of pantoate with beta-alanine in an ATP-dependent reaction via a pantoyl-adenylate intermediate.</text>
</comment>
<keyword evidence="5 8" id="KW-0547">Nucleotide-binding</keyword>
<comment type="similarity">
    <text evidence="2 8">Belongs to the pantothenate synthetase family.</text>
</comment>
<comment type="catalytic activity">
    <reaction evidence="7 8">
        <text>(R)-pantoate + beta-alanine + ATP = (R)-pantothenate + AMP + diphosphate + H(+)</text>
        <dbReference type="Rhea" id="RHEA:10912"/>
        <dbReference type="ChEBI" id="CHEBI:15378"/>
        <dbReference type="ChEBI" id="CHEBI:15980"/>
        <dbReference type="ChEBI" id="CHEBI:29032"/>
        <dbReference type="ChEBI" id="CHEBI:30616"/>
        <dbReference type="ChEBI" id="CHEBI:33019"/>
        <dbReference type="ChEBI" id="CHEBI:57966"/>
        <dbReference type="ChEBI" id="CHEBI:456215"/>
        <dbReference type="EC" id="6.3.2.1"/>
    </reaction>
</comment>
<accession>A0A1V0GMF5</accession>
<feature type="binding site" evidence="8">
    <location>
        <position position="179"/>
    </location>
    <ligand>
        <name>ATP</name>
        <dbReference type="ChEBI" id="CHEBI:30616"/>
    </ligand>
</feature>
<keyword evidence="6 8" id="KW-0067">ATP-binding</keyword>
<keyword evidence="4 8" id="KW-0566">Pantothenate biosynthesis</keyword>
<comment type="subunit">
    <text evidence="8">Homodimer.</text>
</comment>
<keyword evidence="8" id="KW-0963">Cytoplasm</keyword>
<dbReference type="EMBL" id="CP020440">
    <property type="protein sequence ID" value="ARC35037.1"/>
    <property type="molecule type" value="Genomic_DNA"/>
</dbReference>
<proteinExistence type="inferred from homology"/>
<dbReference type="Proteomes" id="UP000191257">
    <property type="component" value="Plasmid unnamed2"/>
</dbReference>
<dbReference type="SUPFAM" id="SSF52374">
    <property type="entry name" value="Nucleotidylyl transferase"/>
    <property type="match status" value="1"/>
</dbReference>
<dbReference type="GO" id="GO:0015940">
    <property type="term" value="P:pantothenate biosynthetic process"/>
    <property type="evidence" value="ECO:0007669"/>
    <property type="project" value="UniProtKB-UniRule"/>
</dbReference>
<dbReference type="InterPro" id="IPR004821">
    <property type="entry name" value="Cyt_trans-like"/>
</dbReference>
<dbReference type="PANTHER" id="PTHR21299">
    <property type="entry name" value="CYTIDYLATE KINASE/PANTOATE-BETA-ALANINE LIGASE"/>
    <property type="match status" value="1"/>
</dbReference>
<comment type="pathway">
    <text evidence="1 8">Cofactor biosynthesis; (R)-pantothenate biosynthesis; (R)-pantothenate from (R)-pantoate and beta-alanine: step 1/1.</text>
</comment>
<dbReference type="Pfam" id="PF02569">
    <property type="entry name" value="Pantoate_ligase"/>
    <property type="match status" value="1"/>
</dbReference>
<evidence type="ECO:0000313" key="9">
    <source>
        <dbReference type="EMBL" id="ARC35037.1"/>
    </source>
</evidence>
<feature type="active site" description="Proton donor" evidence="8">
    <location>
        <position position="40"/>
    </location>
</feature>
<reference evidence="9" key="1">
    <citation type="submission" date="2017-12" db="EMBL/GenBank/DDBJ databases">
        <title>FDA dAtabase for Regulatory Grade micrObial Sequences (FDA-ARGOS): Supporting development and validation of Infectious Disease Dx tests.</title>
        <authorList>
            <person name="Campos J."/>
            <person name="Goldberg B."/>
            <person name="Tallon L."/>
            <person name="Sadzewicz L."/>
            <person name="Sengamalay N."/>
            <person name="Ott S."/>
            <person name="Godinez A."/>
            <person name="Nagaraj S."/>
            <person name="Vyas G."/>
            <person name="Aluvathingal J."/>
            <person name="Nadendla S."/>
            <person name="Geyer C."/>
            <person name="Nandy P."/>
            <person name="Hobson J."/>
            <person name="Sichtig H."/>
        </authorList>
    </citation>
    <scope>NUCLEOTIDE SEQUENCE</scope>
    <source>
        <strain evidence="9">FDAARGOS_252</strain>
        <plasmid evidence="9">unnamed2</plasmid>
    </source>
</reference>
<dbReference type="GO" id="GO:0004592">
    <property type="term" value="F:pantoate-beta-alanine ligase activity"/>
    <property type="evidence" value="ECO:0007669"/>
    <property type="project" value="UniProtKB-UniRule"/>
</dbReference>
<evidence type="ECO:0000256" key="8">
    <source>
        <dbReference type="HAMAP-Rule" id="MF_00158"/>
    </source>
</evidence>
<dbReference type="InterPro" id="IPR042176">
    <property type="entry name" value="Pantoate_ligase_C"/>
</dbReference>
<organism evidence="9 10">
    <name type="scientific">Paracoccus yeei</name>
    <dbReference type="NCBI Taxonomy" id="147645"/>
    <lineage>
        <taxon>Bacteria</taxon>
        <taxon>Pseudomonadati</taxon>
        <taxon>Pseudomonadota</taxon>
        <taxon>Alphaproteobacteria</taxon>
        <taxon>Rhodobacterales</taxon>
        <taxon>Paracoccaceae</taxon>
        <taxon>Paracoccus</taxon>
    </lineage>
</organism>
<name>A0A1V0GMF5_9RHOB</name>
<evidence type="ECO:0000256" key="2">
    <source>
        <dbReference type="ARBA" id="ARBA00009256"/>
    </source>
</evidence>
<keyword evidence="9" id="KW-0614">Plasmid</keyword>
<evidence type="ECO:0000256" key="3">
    <source>
        <dbReference type="ARBA" id="ARBA00022598"/>
    </source>
</evidence>
<dbReference type="UniPathway" id="UPA00028">
    <property type="reaction ID" value="UER00005"/>
</dbReference>
<keyword evidence="3 8" id="KW-0436">Ligase</keyword>
<evidence type="ECO:0000256" key="7">
    <source>
        <dbReference type="ARBA" id="ARBA00048258"/>
    </source>
</evidence>
<dbReference type="NCBIfam" id="TIGR00125">
    <property type="entry name" value="cyt_tran_rel"/>
    <property type="match status" value="1"/>
</dbReference>
<dbReference type="KEGG" id="pye:A6J80_00565"/>
<evidence type="ECO:0000313" key="10">
    <source>
        <dbReference type="Proteomes" id="UP000191257"/>
    </source>
</evidence>
<dbReference type="EC" id="6.3.2.1" evidence="8"/>
<protein>
    <recommendedName>
        <fullName evidence="8">Pantothenate synthetase</fullName>
        <shortName evidence="8">PS</shortName>
        <ecNumber evidence="8">6.3.2.1</ecNumber>
    </recommendedName>
    <alternativeName>
        <fullName evidence="8">Pantoate--beta-alanine ligase</fullName>
    </alternativeName>
    <alternativeName>
        <fullName evidence="8">Pantoate-activating enzyme</fullName>
    </alternativeName>
</protein>
<feature type="binding site" evidence="8">
    <location>
        <begin position="33"/>
        <end position="40"/>
    </location>
    <ligand>
        <name>ATP</name>
        <dbReference type="ChEBI" id="CHEBI:30616"/>
    </ligand>
</feature>